<evidence type="ECO:0000313" key="4">
    <source>
        <dbReference type="Proteomes" id="UP001233271"/>
    </source>
</evidence>
<evidence type="ECO:0000256" key="2">
    <source>
        <dbReference type="SAM" id="MobiDB-lite"/>
    </source>
</evidence>
<sequence length="404" mass="45106">MPRRRFSTPARPQQPAPLRHTLMRARSDEGWMLLERDEFEGYLPAAWSADTLPLSRQPTIEALARAFVLDSPGSGDSGSLSSVEVEVGHQVIPVGHPAIPVRTSSLEIVRHSFEFDFDTCPSLDIQEVPRRHPDVRNAPAKFVYKTPAHIILERDCFPFRPAIMIQAPTPPRTVSGSSTSSAPPLTPTLEMIKPPTSPQFPLVPSPESPAAIASIPSLSSASLNSLPSLITPQPDPTPRELAERSERVQTLSNAVMRSRAYSGLMHRYCETLGSAFESAVELQEARAEIARLQAKVVRYRDVNRSLVDWGLRLREENEVLRAEAGEAPGVALFDPERDMLRRDDEGYEGSKAYQGYEVRPAYGGHDTYGSHKGHDMVEKGNEEDSWRIDEREEYEQQGEGWWSM</sequence>
<feature type="region of interest" description="Disordered" evidence="2">
    <location>
        <begin position="168"/>
        <end position="187"/>
    </location>
</feature>
<dbReference type="AlphaFoldDB" id="A0AA48L7Q7"/>
<evidence type="ECO:0000256" key="1">
    <source>
        <dbReference type="SAM" id="Coils"/>
    </source>
</evidence>
<reference evidence="3" key="1">
    <citation type="journal article" date="2023" name="BMC Genomics">
        <title>Chromosome-level genome assemblies of Cutaneotrichosporon spp. (Trichosporonales, Basidiomycota) reveal imbalanced evolution between nucleotide sequences and chromosome synteny.</title>
        <authorList>
            <person name="Kobayashi Y."/>
            <person name="Kayamori A."/>
            <person name="Aoki K."/>
            <person name="Shiwa Y."/>
            <person name="Matsutani M."/>
            <person name="Fujita N."/>
            <person name="Sugita T."/>
            <person name="Iwasaki W."/>
            <person name="Tanaka N."/>
            <person name="Takashima M."/>
        </authorList>
    </citation>
    <scope>NUCLEOTIDE SEQUENCE</scope>
    <source>
        <strain evidence="3">HIS019</strain>
    </source>
</reference>
<keyword evidence="1" id="KW-0175">Coiled coil</keyword>
<gene>
    <name evidence="3" type="ORF">CcaverHIS019_0510830</name>
</gene>
<feature type="coiled-coil region" evidence="1">
    <location>
        <begin position="275"/>
        <end position="302"/>
    </location>
</feature>
<organism evidence="3 4">
    <name type="scientific">Cutaneotrichosporon cavernicola</name>
    <dbReference type="NCBI Taxonomy" id="279322"/>
    <lineage>
        <taxon>Eukaryota</taxon>
        <taxon>Fungi</taxon>
        <taxon>Dikarya</taxon>
        <taxon>Basidiomycota</taxon>
        <taxon>Agaricomycotina</taxon>
        <taxon>Tremellomycetes</taxon>
        <taxon>Trichosporonales</taxon>
        <taxon>Trichosporonaceae</taxon>
        <taxon>Cutaneotrichosporon</taxon>
    </lineage>
</organism>
<dbReference type="EMBL" id="AP028216">
    <property type="protein sequence ID" value="BEI93455.1"/>
    <property type="molecule type" value="Genomic_DNA"/>
</dbReference>
<evidence type="ECO:0000313" key="3">
    <source>
        <dbReference type="EMBL" id="BEI93455.1"/>
    </source>
</evidence>
<dbReference type="RefSeq" id="XP_060458720.1">
    <property type="nucleotide sequence ID" value="XM_060602314.1"/>
</dbReference>
<keyword evidence="4" id="KW-1185">Reference proteome</keyword>
<name>A0AA48L7Q7_9TREE</name>
<proteinExistence type="predicted"/>
<dbReference type="GeneID" id="85497325"/>
<dbReference type="Proteomes" id="UP001233271">
    <property type="component" value="Chromosome 5"/>
</dbReference>
<feature type="compositionally biased region" description="Low complexity" evidence="2">
    <location>
        <begin position="172"/>
        <end position="183"/>
    </location>
</feature>
<protein>
    <submittedName>
        <fullName evidence="3">Uncharacterized protein</fullName>
    </submittedName>
</protein>
<accession>A0AA48L7Q7</accession>
<dbReference type="KEGG" id="ccac:CcaHIS019_0510830"/>
<feature type="region of interest" description="Disordered" evidence="2">
    <location>
        <begin position="363"/>
        <end position="404"/>
    </location>
</feature>
<feature type="compositionally biased region" description="Basic and acidic residues" evidence="2">
    <location>
        <begin position="368"/>
        <end position="390"/>
    </location>
</feature>